<accession>A0A8X6TS95</accession>
<gene>
    <name evidence="1" type="ORF">NPIL_500981</name>
</gene>
<organism evidence="1 2">
    <name type="scientific">Nephila pilipes</name>
    <name type="common">Giant wood spider</name>
    <name type="synonym">Nephila maculata</name>
    <dbReference type="NCBI Taxonomy" id="299642"/>
    <lineage>
        <taxon>Eukaryota</taxon>
        <taxon>Metazoa</taxon>
        <taxon>Ecdysozoa</taxon>
        <taxon>Arthropoda</taxon>
        <taxon>Chelicerata</taxon>
        <taxon>Arachnida</taxon>
        <taxon>Araneae</taxon>
        <taxon>Araneomorphae</taxon>
        <taxon>Entelegynae</taxon>
        <taxon>Araneoidea</taxon>
        <taxon>Nephilidae</taxon>
        <taxon>Nephila</taxon>
    </lineage>
</organism>
<dbReference type="EMBL" id="BMAW01063789">
    <property type="protein sequence ID" value="GFT41859.1"/>
    <property type="molecule type" value="Genomic_DNA"/>
</dbReference>
<reference evidence="1" key="1">
    <citation type="submission" date="2020-08" db="EMBL/GenBank/DDBJ databases">
        <title>Multicomponent nature underlies the extraordinary mechanical properties of spider dragline silk.</title>
        <authorList>
            <person name="Kono N."/>
            <person name="Nakamura H."/>
            <person name="Mori M."/>
            <person name="Yoshida Y."/>
            <person name="Ohtoshi R."/>
            <person name="Malay A.D."/>
            <person name="Moran D.A.P."/>
            <person name="Tomita M."/>
            <person name="Numata K."/>
            <person name="Arakawa K."/>
        </authorList>
    </citation>
    <scope>NUCLEOTIDE SEQUENCE</scope>
</reference>
<protein>
    <submittedName>
        <fullName evidence="1">Uncharacterized protein</fullName>
    </submittedName>
</protein>
<sequence>MHIIAAQPVEVNQKTSELFYIPKSRAKHGTSKSCHKEHLLENSHRDIPNSSTCITGSKHQASETTIKSPFFQNGIPYTSLGELNTSCLIA</sequence>
<evidence type="ECO:0000313" key="2">
    <source>
        <dbReference type="Proteomes" id="UP000887013"/>
    </source>
</evidence>
<dbReference type="AlphaFoldDB" id="A0A8X6TS95"/>
<keyword evidence="2" id="KW-1185">Reference proteome</keyword>
<proteinExistence type="predicted"/>
<dbReference type="Proteomes" id="UP000887013">
    <property type="component" value="Unassembled WGS sequence"/>
</dbReference>
<evidence type="ECO:0000313" key="1">
    <source>
        <dbReference type="EMBL" id="GFT41859.1"/>
    </source>
</evidence>
<name>A0A8X6TS95_NEPPI</name>
<comment type="caution">
    <text evidence="1">The sequence shown here is derived from an EMBL/GenBank/DDBJ whole genome shotgun (WGS) entry which is preliminary data.</text>
</comment>